<reference evidence="2" key="3">
    <citation type="submission" date="2022-06" db="UniProtKB">
        <authorList>
            <consortium name="EnsemblPlants"/>
        </authorList>
    </citation>
    <scope>IDENTIFICATION</scope>
</reference>
<name>A0A8R7R3V9_TRIUA</name>
<reference evidence="3" key="1">
    <citation type="journal article" date="2013" name="Nature">
        <title>Draft genome of the wheat A-genome progenitor Triticum urartu.</title>
        <authorList>
            <person name="Ling H.Q."/>
            <person name="Zhao S."/>
            <person name="Liu D."/>
            <person name="Wang J."/>
            <person name="Sun H."/>
            <person name="Zhang C."/>
            <person name="Fan H."/>
            <person name="Li D."/>
            <person name="Dong L."/>
            <person name="Tao Y."/>
            <person name="Gao C."/>
            <person name="Wu H."/>
            <person name="Li Y."/>
            <person name="Cui Y."/>
            <person name="Guo X."/>
            <person name="Zheng S."/>
            <person name="Wang B."/>
            <person name="Yu K."/>
            <person name="Liang Q."/>
            <person name="Yang W."/>
            <person name="Lou X."/>
            <person name="Chen J."/>
            <person name="Feng M."/>
            <person name="Jian J."/>
            <person name="Zhang X."/>
            <person name="Luo G."/>
            <person name="Jiang Y."/>
            <person name="Liu J."/>
            <person name="Wang Z."/>
            <person name="Sha Y."/>
            <person name="Zhang B."/>
            <person name="Wu H."/>
            <person name="Tang D."/>
            <person name="Shen Q."/>
            <person name="Xue P."/>
            <person name="Zou S."/>
            <person name="Wang X."/>
            <person name="Liu X."/>
            <person name="Wang F."/>
            <person name="Yang Y."/>
            <person name="An X."/>
            <person name="Dong Z."/>
            <person name="Zhang K."/>
            <person name="Zhang X."/>
            <person name="Luo M.C."/>
            <person name="Dvorak J."/>
            <person name="Tong Y."/>
            <person name="Wang J."/>
            <person name="Yang H."/>
            <person name="Li Z."/>
            <person name="Wang D."/>
            <person name="Zhang A."/>
            <person name="Wang J."/>
        </authorList>
    </citation>
    <scope>NUCLEOTIDE SEQUENCE</scope>
    <source>
        <strain evidence="3">cv. G1812</strain>
    </source>
</reference>
<feature type="compositionally biased region" description="Low complexity" evidence="1">
    <location>
        <begin position="14"/>
        <end position="45"/>
    </location>
</feature>
<keyword evidence="3" id="KW-1185">Reference proteome</keyword>
<sequence length="173" mass="18423">MARRGGPWRRRAGARAGAARPGWPPARTRTAAAAAAAGAAEAAAPAAPPSSAPARPPPPARSTLLLRRSSGRSRPEPARGVAWQSPPEPESTGRSSCRCRCCCRKRWNRRRSRPWWRRTGAGRRLASTPSNAACSEIHPAGRGGVRPGCVDWNGTEAGKMDCCDAIGLDLEWL</sequence>
<evidence type="ECO:0000256" key="1">
    <source>
        <dbReference type="SAM" id="MobiDB-lite"/>
    </source>
</evidence>
<organism evidence="2 3">
    <name type="scientific">Triticum urartu</name>
    <name type="common">Red wild einkorn</name>
    <name type="synonym">Crithodium urartu</name>
    <dbReference type="NCBI Taxonomy" id="4572"/>
    <lineage>
        <taxon>Eukaryota</taxon>
        <taxon>Viridiplantae</taxon>
        <taxon>Streptophyta</taxon>
        <taxon>Embryophyta</taxon>
        <taxon>Tracheophyta</taxon>
        <taxon>Spermatophyta</taxon>
        <taxon>Magnoliopsida</taxon>
        <taxon>Liliopsida</taxon>
        <taxon>Poales</taxon>
        <taxon>Poaceae</taxon>
        <taxon>BOP clade</taxon>
        <taxon>Pooideae</taxon>
        <taxon>Triticodae</taxon>
        <taxon>Triticeae</taxon>
        <taxon>Triticinae</taxon>
        <taxon>Triticum</taxon>
    </lineage>
</organism>
<evidence type="ECO:0000313" key="2">
    <source>
        <dbReference type="EnsemblPlants" id="TuG1812G0700003494.01.T01.cds435405"/>
    </source>
</evidence>
<evidence type="ECO:0000313" key="3">
    <source>
        <dbReference type="Proteomes" id="UP000015106"/>
    </source>
</evidence>
<proteinExistence type="predicted"/>
<dbReference type="Proteomes" id="UP000015106">
    <property type="component" value="Chromosome 7"/>
</dbReference>
<dbReference type="AlphaFoldDB" id="A0A8R7R3V9"/>
<feature type="compositionally biased region" description="Basic residues" evidence="1">
    <location>
        <begin position="1"/>
        <end position="13"/>
    </location>
</feature>
<accession>A0A8R7R3V9</accession>
<protein>
    <submittedName>
        <fullName evidence="2">Uncharacterized protein</fullName>
    </submittedName>
</protein>
<feature type="region of interest" description="Disordered" evidence="1">
    <location>
        <begin position="1"/>
        <end position="96"/>
    </location>
</feature>
<reference evidence="2" key="2">
    <citation type="submission" date="2018-03" db="EMBL/GenBank/DDBJ databases">
        <title>The Triticum urartu genome reveals the dynamic nature of wheat genome evolution.</title>
        <authorList>
            <person name="Ling H."/>
            <person name="Ma B."/>
            <person name="Shi X."/>
            <person name="Liu H."/>
            <person name="Dong L."/>
            <person name="Sun H."/>
            <person name="Cao Y."/>
            <person name="Gao Q."/>
            <person name="Zheng S."/>
            <person name="Li Y."/>
            <person name="Yu Y."/>
            <person name="Du H."/>
            <person name="Qi M."/>
            <person name="Li Y."/>
            <person name="Yu H."/>
            <person name="Cui Y."/>
            <person name="Wang N."/>
            <person name="Chen C."/>
            <person name="Wu H."/>
            <person name="Zhao Y."/>
            <person name="Zhang J."/>
            <person name="Li Y."/>
            <person name="Zhou W."/>
            <person name="Zhang B."/>
            <person name="Hu W."/>
            <person name="Eijk M."/>
            <person name="Tang J."/>
            <person name="Witsenboer H."/>
            <person name="Zhao S."/>
            <person name="Li Z."/>
            <person name="Zhang A."/>
            <person name="Wang D."/>
            <person name="Liang C."/>
        </authorList>
    </citation>
    <scope>NUCLEOTIDE SEQUENCE [LARGE SCALE GENOMIC DNA]</scope>
    <source>
        <strain evidence="2">cv. G1812</strain>
    </source>
</reference>
<dbReference type="Gramene" id="TuG1812G0700003494.01.T01">
    <property type="protein sequence ID" value="TuG1812G0700003494.01.T01.cds435405"/>
    <property type="gene ID" value="TuG1812G0700003494.01"/>
</dbReference>
<dbReference type="EnsemblPlants" id="TuG1812G0700003494.01.T01">
    <property type="protein sequence ID" value="TuG1812G0700003494.01.T01.cds435405"/>
    <property type="gene ID" value="TuG1812G0700003494.01"/>
</dbReference>
<feature type="compositionally biased region" description="Pro residues" evidence="1">
    <location>
        <begin position="46"/>
        <end position="60"/>
    </location>
</feature>